<dbReference type="Pfam" id="PF00440">
    <property type="entry name" value="TetR_N"/>
    <property type="match status" value="1"/>
</dbReference>
<dbReference type="GO" id="GO:0003700">
    <property type="term" value="F:DNA-binding transcription factor activity"/>
    <property type="evidence" value="ECO:0007669"/>
    <property type="project" value="TreeGrafter"/>
</dbReference>
<evidence type="ECO:0000259" key="3">
    <source>
        <dbReference type="PROSITE" id="PS50977"/>
    </source>
</evidence>
<dbReference type="PROSITE" id="PS01081">
    <property type="entry name" value="HTH_TETR_1"/>
    <property type="match status" value="1"/>
</dbReference>
<reference evidence="4" key="1">
    <citation type="submission" date="2023-07" db="EMBL/GenBank/DDBJ databases">
        <title>Functional and genomic diversity of the sorghum phyllosphere microbiome.</title>
        <authorList>
            <person name="Shade A."/>
        </authorList>
    </citation>
    <scope>NUCLEOTIDE SEQUENCE</scope>
    <source>
        <strain evidence="4">SORGH_AS_1067</strain>
    </source>
</reference>
<sequence>MSRTAGRPRRAGISRAVLDAAVELVARDGYRATSLDDIARASGVAKTTVYRRWESKGALVAAALLDRLGDLPGVTGESDLRATVAWLAGAASRPDVHALLLGVLAETTDSELRSELRAQVRAPFVAALAQGWGVDPASAATAFDLVVGTLLFRSAGSEPVEPRLVTDLTDLVVGYLVDQRRGT</sequence>
<dbReference type="PRINTS" id="PR00455">
    <property type="entry name" value="HTHTETR"/>
</dbReference>
<organism evidence="4 5">
    <name type="scientific">Nocardioides zeae</name>
    <dbReference type="NCBI Taxonomy" id="1457234"/>
    <lineage>
        <taxon>Bacteria</taxon>
        <taxon>Bacillati</taxon>
        <taxon>Actinomycetota</taxon>
        <taxon>Actinomycetes</taxon>
        <taxon>Propionibacteriales</taxon>
        <taxon>Nocardioidaceae</taxon>
        <taxon>Nocardioides</taxon>
    </lineage>
</organism>
<evidence type="ECO:0000313" key="4">
    <source>
        <dbReference type="EMBL" id="MDQ1105110.1"/>
    </source>
</evidence>
<dbReference type="Proteomes" id="UP001239215">
    <property type="component" value="Unassembled WGS sequence"/>
</dbReference>
<gene>
    <name evidence="4" type="ORF">QE405_002394</name>
</gene>
<evidence type="ECO:0000313" key="5">
    <source>
        <dbReference type="Proteomes" id="UP001239215"/>
    </source>
</evidence>
<dbReference type="RefSeq" id="WP_307201042.1">
    <property type="nucleotide sequence ID" value="NZ_JAUTAN010000001.1"/>
</dbReference>
<comment type="caution">
    <text evidence="4">The sequence shown here is derived from an EMBL/GenBank/DDBJ whole genome shotgun (WGS) entry which is preliminary data.</text>
</comment>
<dbReference type="PANTHER" id="PTHR30055">
    <property type="entry name" value="HTH-TYPE TRANSCRIPTIONAL REGULATOR RUTR"/>
    <property type="match status" value="1"/>
</dbReference>
<dbReference type="InterPro" id="IPR009057">
    <property type="entry name" value="Homeodomain-like_sf"/>
</dbReference>
<dbReference type="GO" id="GO:0000976">
    <property type="term" value="F:transcription cis-regulatory region binding"/>
    <property type="evidence" value="ECO:0007669"/>
    <property type="project" value="TreeGrafter"/>
</dbReference>
<dbReference type="AlphaFoldDB" id="A0AAJ1U047"/>
<keyword evidence="1 2" id="KW-0238">DNA-binding</keyword>
<name>A0AAJ1U047_9ACTN</name>
<dbReference type="InterPro" id="IPR001647">
    <property type="entry name" value="HTH_TetR"/>
</dbReference>
<dbReference type="EMBL" id="JAUTAN010000001">
    <property type="protein sequence ID" value="MDQ1105110.1"/>
    <property type="molecule type" value="Genomic_DNA"/>
</dbReference>
<feature type="DNA-binding region" description="H-T-H motif" evidence="2">
    <location>
        <begin position="34"/>
        <end position="53"/>
    </location>
</feature>
<dbReference type="PANTHER" id="PTHR30055:SF148">
    <property type="entry name" value="TETR-FAMILY TRANSCRIPTIONAL REGULATOR"/>
    <property type="match status" value="1"/>
</dbReference>
<feature type="domain" description="HTH tetR-type" evidence="3">
    <location>
        <begin position="11"/>
        <end position="71"/>
    </location>
</feature>
<dbReference type="Gene3D" id="1.10.357.10">
    <property type="entry name" value="Tetracycline Repressor, domain 2"/>
    <property type="match status" value="1"/>
</dbReference>
<dbReference type="InterPro" id="IPR050109">
    <property type="entry name" value="HTH-type_TetR-like_transc_reg"/>
</dbReference>
<protein>
    <submittedName>
        <fullName evidence="4">AcrR family transcriptional regulator</fullName>
    </submittedName>
</protein>
<evidence type="ECO:0000256" key="2">
    <source>
        <dbReference type="PROSITE-ProRule" id="PRU00335"/>
    </source>
</evidence>
<dbReference type="SUPFAM" id="SSF46689">
    <property type="entry name" value="Homeodomain-like"/>
    <property type="match status" value="1"/>
</dbReference>
<proteinExistence type="predicted"/>
<accession>A0AAJ1U047</accession>
<dbReference type="InterPro" id="IPR023772">
    <property type="entry name" value="DNA-bd_HTH_TetR-type_CS"/>
</dbReference>
<dbReference type="PROSITE" id="PS50977">
    <property type="entry name" value="HTH_TETR_2"/>
    <property type="match status" value="1"/>
</dbReference>
<evidence type="ECO:0000256" key="1">
    <source>
        <dbReference type="ARBA" id="ARBA00023125"/>
    </source>
</evidence>